<dbReference type="InterPro" id="IPR006680">
    <property type="entry name" value="Amidohydro-rel"/>
</dbReference>
<evidence type="ECO:0000256" key="5">
    <source>
        <dbReference type="PIRNR" id="PIRNR038994"/>
    </source>
</evidence>
<evidence type="ECO:0000256" key="3">
    <source>
        <dbReference type="ARBA" id="ARBA00022801"/>
    </source>
</evidence>
<gene>
    <name evidence="7" type="ORF">ABIE37_001595</name>
</gene>
<reference evidence="7 8" key="1">
    <citation type="submission" date="2024-06" db="EMBL/GenBank/DDBJ databases">
        <title>Sorghum-associated microbial communities from plants grown in Nebraska, USA.</title>
        <authorList>
            <person name="Schachtman D."/>
        </authorList>
    </citation>
    <scope>NUCLEOTIDE SEQUENCE [LARGE SCALE GENOMIC DNA]</scope>
    <source>
        <strain evidence="7 8">3552</strain>
    </source>
</reference>
<dbReference type="PANTHER" id="PTHR11113:SF14">
    <property type="entry name" value="N-ACETYLGLUCOSAMINE-6-PHOSPHATE DEACETYLASE"/>
    <property type="match status" value="1"/>
</dbReference>
<keyword evidence="8" id="KW-1185">Reference proteome</keyword>
<keyword evidence="2" id="KW-0479">Metal-binding</keyword>
<evidence type="ECO:0000313" key="8">
    <source>
        <dbReference type="Proteomes" id="UP001549307"/>
    </source>
</evidence>
<dbReference type="InterPro" id="IPR003764">
    <property type="entry name" value="GlcNAc_6-P_deAcase"/>
</dbReference>
<proteinExistence type="inferred from homology"/>
<protein>
    <submittedName>
        <fullName evidence="7">N-acetylglucosamine-6-phosphate deacetylase</fullName>
        <ecNumber evidence="7">3.5.1.25</ecNumber>
    </submittedName>
</protein>
<dbReference type="EC" id="3.5.1.25" evidence="7"/>
<dbReference type="GO" id="GO:0008448">
    <property type="term" value="F:N-acetylglucosamine-6-phosphate deacetylase activity"/>
    <property type="evidence" value="ECO:0007669"/>
    <property type="project" value="UniProtKB-EC"/>
</dbReference>
<dbReference type="Proteomes" id="UP001549307">
    <property type="component" value="Unassembled WGS sequence"/>
</dbReference>
<accession>A0ABV2P4Y2</accession>
<evidence type="ECO:0000256" key="2">
    <source>
        <dbReference type="ARBA" id="ARBA00022723"/>
    </source>
</evidence>
<dbReference type="EMBL" id="JBEPSN010000003">
    <property type="protein sequence ID" value="MET4539821.1"/>
    <property type="molecule type" value="Genomic_DNA"/>
</dbReference>
<dbReference type="Gene3D" id="3.20.20.140">
    <property type="entry name" value="Metal-dependent hydrolases"/>
    <property type="match status" value="1"/>
</dbReference>
<feature type="domain" description="Amidohydrolase-related" evidence="6">
    <location>
        <begin position="80"/>
        <end position="421"/>
    </location>
</feature>
<dbReference type="PANTHER" id="PTHR11113">
    <property type="entry name" value="N-ACETYLGLUCOSAMINE-6-PHOSPHATE DEACETYLASE"/>
    <property type="match status" value="1"/>
</dbReference>
<dbReference type="Gene3D" id="2.30.40.10">
    <property type="entry name" value="Urease, subunit C, domain 1"/>
    <property type="match status" value="1"/>
</dbReference>
<dbReference type="SUPFAM" id="SSF51338">
    <property type="entry name" value="Composite domain of metallo-dependent hydrolases"/>
    <property type="match status" value="1"/>
</dbReference>
<evidence type="ECO:0000259" key="6">
    <source>
        <dbReference type="Pfam" id="PF01979"/>
    </source>
</evidence>
<organism evidence="7 8">
    <name type="scientific">Arthrobacter bambusae</name>
    <dbReference type="NCBI Taxonomy" id="1338426"/>
    <lineage>
        <taxon>Bacteria</taxon>
        <taxon>Bacillati</taxon>
        <taxon>Actinomycetota</taxon>
        <taxon>Actinomycetes</taxon>
        <taxon>Micrococcales</taxon>
        <taxon>Micrococcaceae</taxon>
        <taxon>Arthrobacter</taxon>
    </lineage>
</organism>
<keyword evidence="4 5" id="KW-0119">Carbohydrate metabolism</keyword>
<dbReference type="InterPro" id="IPR032466">
    <property type="entry name" value="Metal_Hydrolase"/>
</dbReference>
<dbReference type="Pfam" id="PF01979">
    <property type="entry name" value="Amidohydro_1"/>
    <property type="match status" value="1"/>
</dbReference>
<name>A0ABV2P4Y2_9MICC</name>
<sequence length="426" mass="43386">MPQATRIDIMTAADRLPTSSAPSHQIIKGTIVSDGEVVEDGLVAIEGDRIAYAGAAGGFDPESFEGFQSAVRLGVPSGSYLIPGLVDVHCHGGNGGDFPGGEEASARKAVDFLHRSGTTTFLASMVTAPPEDLLRGIQLYVKLADEGLVAGIHLEGPFLSHARCGAQNPDYLLEPDLDLMEELVGAAAGKLATMTYAPELPGAAALVDLMTSHGVTPSLGHTDCDDATAAASLAAAREGLESAGFDGVSSLPTVTHLFNGMPPLHHRAPGPVAACLRMAQEGKAVVELIADGTHLDPSTVATVFQLVGAANIVLVTDSMAAAGLSDGSYMLGPSPVTVSDGVATLDATGSIAGGTATLLEVVRKTVAAGVELPDAICSATAVPAAVLGLSDEIGGLRRGLRADIVVTNEDLELTGVMRNGLWLSQS</sequence>
<evidence type="ECO:0000256" key="1">
    <source>
        <dbReference type="ARBA" id="ARBA00010716"/>
    </source>
</evidence>
<dbReference type="InterPro" id="IPR011059">
    <property type="entry name" value="Metal-dep_hydrolase_composite"/>
</dbReference>
<dbReference type="PIRSF" id="PIRSF038994">
    <property type="entry name" value="NagA"/>
    <property type="match status" value="1"/>
</dbReference>
<dbReference type="SUPFAM" id="SSF51556">
    <property type="entry name" value="Metallo-dependent hydrolases"/>
    <property type="match status" value="1"/>
</dbReference>
<evidence type="ECO:0000256" key="4">
    <source>
        <dbReference type="ARBA" id="ARBA00023277"/>
    </source>
</evidence>
<keyword evidence="3 5" id="KW-0378">Hydrolase</keyword>
<dbReference type="NCBIfam" id="TIGR00221">
    <property type="entry name" value="nagA"/>
    <property type="match status" value="1"/>
</dbReference>
<evidence type="ECO:0000313" key="7">
    <source>
        <dbReference type="EMBL" id="MET4539821.1"/>
    </source>
</evidence>
<comment type="caution">
    <text evidence="7">The sequence shown here is derived from an EMBL/GenBank/DDBJ whole genome shotgun (WGS) entry which is preliminary data.</text>
</comment>
<comment type="similarity">
    <text evidence="1 5">Belongs to the metallo-dependent hydrolases superfamily. NagA family.</text>
</comment>